<proteinExistence type="predicted"/>
<organism evidence="1 2">
    <name type="scientific">Plakobranchus ocellatus</name>
    <dbReference type="NCBI Taxonomy" id="259542"/>
    <lineage>
        <taxon>Eukaryota</taxon>
        <taxon>Metazoa</taxon>
        <taxon>Spiralia</taxon>
        <taxon>Lophotrochozoa</taxon>
        <taxon>Mollusca</taxon>
        <taxon>Gastropoda</taxon>
        <taxon>Heterobranchia</taxon>
        <taxon>Euthyneura</taxon>
        <taxon>Panpulmonata</taxon>
        <taxon>Sacoglossa</taxon>
        <taxon>Placobranchoidea</taxon>
        <taxon>Plakobranchidae</taxon>
        <taxon>Plakobranchus</taxon>
    </lineage>
</organism>
<evidence type="ECO:0000313" key="2">
    <source>
        <dbReference type="Proteomes" id="UP000735302"/>
    </source>
</evidence>
<dbReference type="EMBL" id="BLXT01006168">
    <property type="protein sequence ID" value="GFO29559.1"/>
    <property type="molecule type" value="Genomic_DNA"/>
</dbReference>
<gene>
    <name evidence="1" type="ORF">PoB_005606400</name>
</gene>
<keyword evidence="2" id="KW-1185">Reference proteome</keyword>
<comment type="caution">
    <text evidence="1">The sequence shown here is derived from an EMBL/GenBank/DDBJ whole genome shotgun (WGS) entry which is preliminary data.</text>
</comment>
<protein>
    <submittedName>
        <fullName evidence="1">Uncharacterized protein</fullName>
    </submittedName>
</protein>
<evidence type="ECO:0000313" key="1">
    <source>
        <dbReference type="EMBL" id="GFO29559.1"/>
    </source>
</evidence>
<dbReference type="AlphaFoldDB" id="A0AAV4CEJ0"/>
<sequence length="130" mass="14729">MHCVEEKRKTVSRIQRRVRHCNFQFSFAQESKGTPANLVFIRENARHSPFVQHFQRFHQHSVQGPSKFFTCTMATTSLCLHNKDGIMKTCAVKACVFAEFVADPSRLLCLSTAARLNGQDGQCPTRLAEA</sequence>
<dbReference type="Proteomes" id="UP000735302">
    <property type="component" value="Unassembled WGS sequence"/>
</dbReference>
<name>A0AAV4CEJ0_9GAST</name>
<accession>A0AAV4CEJ0</accession>
<reference evidence="1 2" key="1">
    <citation type="journal article" date="2021" name="Elife">
        <title>Chloroplast acquisition without the gene transfer in kleptoplastic sea slugs, Plakobranchus ocellatus.</title>
        <authorList>
            <person name="Maeda T."/>
            <person name="Takahashi S."/>
            <person name="Yoshida T."/>
            <person name="Shimamura S."/>
            <person name="Takaki Y."/>
            <person name="Nagai Y."/>
            <person name="Toyoda A."/>
            <person name="Suzuki Y."/>
            <person name="Arimoto A."/>
            <person name="Ishii H."/>
            <person name="Satoh N."/>
            <person name="Nishiyama T."/>
            <person name="Hasebe M."/>
            <person name="Maruyama T."/>
            <person name="Minagawa J."/>
            <person name="Obokata J."/>
            <person name="Shigenobu S."/>
        </authorList>
    </citation>
    <scope>NUCLEOTIDE SEQUENCE [LARGE SCALE GENOMIC DNA]</scope>
</reference>